<feature type="signal peptide" evidence="1">
    <location>
        <begin position="1"/>
        <end position="22"/>
    </location>
</feature>
<sequence length="377" mass="41626">MKRKILMIVLAALVLSIGTVGCGNNETNTGSNTQEEVKEDTCKVTFYDSDGKTELKTLEVKSGECAEEYVPEKEGFVGWFATPQMSHRFDFSTPITEDTQVFGGFVTYVEDTREYSVVGSGTSPVLMESNWGKVLGDAQKMTKEDNDEANVYTITLDLNEGDEFQFATNSSWHNQRGYGYLEGISKDGKEYFANAGGLGDVSTKRSNIKCAVAGNYTFTLTTYPGEDTYETDNSSYTEENKEAFNINAYDVITWTYNGESTADNGDTKTDYYIKGAKITGWEDVYTDETRFTEENGVYTLTVDLEEGDEFIFTSMVTVGETSGVGTEYIRYSNIAADDLESQSFVTGTDSANLVASQAGTYTFTYDASTKVLTVNCQ</sequence>
<protein>
    <submittedName>
        <fullName evidence="2">SusF/SusE family outer membrane protein</fullName>
    </submittedName>
</protein>
<proteinExistence type="predicted"/>
<reference evidence="2 3" key="1">
    <citation type="submission" date="2019-08" db="EMBL/GenBank/DDBJ databases">
        <title>In-depth cultivation of the pig gut microbiome towards novel bacterial diversity and tailored functional studies.</title>
        <authorList>
            <person name="Wylensek D."/>
            <person name="Hitch T.C.A."/>
            <person name="Clavel T."/>
        </authorList>
    </citation>
    <scope>NUCLEOTIDE SEQUENCE [LARGE SCALE GENOMIC DNA]</scope>
    <source>
        <strain evidence="2 3">MUC/MUC-530-WT-4D</strain>
    </source>
</reference>
<comment type="caution">
    <text evidence="2">The sequence shown here is derived from an EMBL/GenBank/DDBJ whole genome shotgun (WGS) entry which is preliminary data.</text>
</comment>
<gene>
    <name evidence="2" type="ORF">FYJ75_10750</name>
</gene>
<feature type="chain" id="PRO_5039675363" evidence="1">
    <location>
        <begin position="23"/>
        <end position="377"/>
    </location>
</feature>
<dbReference type="Proteomes" id="UP000474024">
    <property type="component" value="Unassembled WGS sequence"/>
</dbReference>
<evidence type="ECO:0000313" key="2">
    <source>
        <dbReference type="EMBL" id="MST75489.1"/>
    </source>
</evidence>
<dbReference type="PROSITE" id="PS51257">
    <property type="entry name" value="PROKAR_LIPOPROTEIN"/>
    <property type="match status" value="1"/>
</dbReference>
<keyword evidence="1" id="KW-0732">Signal</keyword>
<evidence type="ECO:0000313" key="3">
    <source>
        <dbReference type="Proteomes" id="UP000474024"/>
    </source>
</evidence>
<accession>A0A6L5YU52</accession>
<name>A0A6L5YU52_9FIRM</name>
<dbReference type="Gene3D" id="2.60.40.3620">
    <property type="match status" value="2"/>
</dbReference>
<organism evidence="2 3">
    <name type="scientific">Roseburia porci</name>
    <dbReference type="NCBI Taxonomy" id="2605790"/>
    <lineage>
        <taxon>Bacteria</taxon>
        <taxon>Bacillati</taxon>
        <taxon>Bacillota</taxon>
        <taxon>Clostridia</taxon>
        <taxon>Lachnospirales</taxon>
        <taxon>Lachnospiraceae</taxon>
        <taxon>Roseburia</taxon>
    </lineage>
</organism>
<dbReference type="EMBL" id="VUNI01000019">
    <property type="protein sequence ID" value="MST75489.1"/>
    <property type="molecule type" value="Genomic_DNA"/>
</dbReference>
<evidence type="ECO:0000256" key="1">
    <source>
        <dbReference type="SAM" id="SignalP"/>
    </source>
</evidence>
<dbReference type="AlphaFoldDB" id="A0A6L5YU52"/>
<dbReference type="RefSeq" id="WP_154430452.1">
    <property type="nucleotide sequence ID" value="NZ_VUNI01000019.1"/>
</dbReference>
<keyword evidence="3" id="KW-1185">Reference proteome</keyword>